<dbReference type="InterPro" id="IPR007318">
    <property type="entry name" value="Phopholipid_MeTrfase"/>
</dbReference>
<accession>A0AAD1DU42</accession>
<protein>
    <submittedName>
        <fullName evidence="6">Isoprenylcysteine carboxylmethyltransferase family protein</fullName>
    </submittedName>
</protein>
<dbReference type="PANTHER" id="PTHR12714:SF9">
    <property type="entry name" value="PROTEIN-S-ISOPRENYLCYSTEINE O-METHYLTRANSFERASE"/>
    <property type="match status" value="1"/>
</dbReference>
<evidence type="ECO:0000313" key="7">
    <source>
        <dbReference type="Proteomes" id="UP000269015"/>
    </source>
</evidence>
<dbReference type="Pfam" id="PF04191">
    <property type="entry name" value="PEMT"/>
    <property type="match status" value="1"/>
</dbReference>
<evidence type="ECO:0000313" key="6">
    <source>
        <dbReference type="EMBL" id="AZB16724.1"/>
    </source>
</evidence>
<evidence type="ECO:0000256" key="4">
    <source>
        <dbReference type="ARBA" id="ARBA00023136"/>
    </source>
</evidence>
<dbReference type="PROSITE" id="PS50244">
    <property type="entry name" value="S5A_REDUCTASE"/>
    <property type="match status" value="1"/>
</dbReference>
<reference evidence="6 7" key="1">
    <citation type="submission" date="2018-11" db="EMBL/GenBank/DDBJ databases">
        <title>Proposal to divide the Flavobacteriaceae and reorganize its genera based on Amino Acid Identity values calculated from whole genome sequences.</title>
        <authorList>
            <person name="Nicholson A.C."/>
            <person name="Gulvik C.A."/>
            <person name="Whitney A.M."/>
            <person name="Humrighouse B.W."/>
            <person name="Bell M."/>
            <person name="Holmes B."/>
            <person name="Steigerwalt A.G."/>
            <person name="Villarma A."/>
            <person name="Sheth M."/>
            <person name="Batra D."/>
            <person name="Pryor J."/>
            <person name="Bernardet J.-F."/>
            <person name="Hugo C."/>
            <person name="Kampfer P."/>
            <person name="Newman J."/>
            <person name="McQuiston J.R."/>
        </authorList>
    </citation>
    <scope>NUCLEOTIDE SEQUENCE [LARGE SCALE GENOMIC DNA]</scope>
    <source>
        <strain evidence="6 7">H5559</strain>
    </source>
</reference>
<evidence type="ECO:0000256" key="1">
    <source>
        <dbReference type="ARBA" id="ARBA00004127"/>
    </source>
</evidence>
<gene>
    <name evidence="6" type="ORF">EG352_02515</name>
</gene>
<evidence type="ECO:0000256" key="5">
    <source>
        <dbReference type="SAM" id="Phobius"/>
    </source>
</evidence>
<organism evidence="6 7">
    <name type="scientific">Chryseobacterium indologenes</name>
    <name type="common">Flavobacterium indologenes</name>
    <dbReference type="NCBI Taxonomy" id="253"/>
    <lineage>
        <taxon>Bacteria</taxon>
        <taxon>Pseudomonadati</taxon>
        <taxon>Bacteroidota</taxon>
        <taxon>Flavobacteriia</taxon>
        <taxon>Flavobacteriales</taxon>
        <taxon>Weeksellaceae</taxon>
        <taxon>Chryseobacterium group</taxon>
        <taxon>Chryseobacterium</taxon>
    </lineage>
</organism>
<dbReference type="GO" id="GO:0016740">
    <property type="term" value="F:transferase activity"/>
    <property type="evidence" value="ECO:0007669"/>
    <property type="project" value="UniProtKB-ARBA"/>
</dbReference>
<feature type="transmembrane region" description="Helical" evidence="5">
    <location>
        <begin position="91"/>
        <end position="113"/>
    </location>
</feature>
<dbReference type="AlphaFoldDB" id="A0AAD1DU42"/>
<name>A0AAD1DU42_CHRID</name>
<feature type="transmembrane region" description="Helical" evidence="5">
    <location>
        <begin position="148"/>
        <end position="172"/>
    </location>
</feature>
<keyword evidence="3 5" id="KW-1133">Transmembrane helix</keyword>
<dbReference type="EMBL" id="CP033930">
    <property type="protein sequence ID" value="AZB16724.1"/>
    <property type="molecule type" value="Genomic_DNA"/>
</dbReference>
<dbReference type="Proteomes" id="UP000269015">
    <property type="component" value="Chromosome"/>
</dbReference>
<feature type="transmembrane region" description="Helical" evidence="5">
    <location>
        <begin position="58"/>
        <end position="79"/>
    </location>
</feature>
<dbReference type="Gene3D" id="1.20.120.1630">
    <property type="match status" value="1"/>
</dbReference>
<evidence type="ECO:0000256" key="2">
    <source>
        <dbReference type="ARBA" id="ARBA00022692"/>
    </source>
</evidence>
<keyword evidence="4 5" id="KW-0472">Membrane</keyword>
<sequence length="212" mass="24620">MKFAKNYSFMTDYIRFFIPAYFILFFVIAFLGISIKVARRIGKNPIVFPKDDTAYACIGRYFKITLLTLFGYTVIIAWIPDQMQQSCIISFLNIPIVKYIGIALMISALIWTVTAQVQMKDSWRIGIDQDAKTRLIIHGLFRFSRNPIFLGMTVSLVGFFLLFPTLIAFLFLTTGSLLMQIQIRLEEEYLVKQHGQIYLAYKKRVARMLSLY</sequence>
<proteinExistence type="predicted"/>
<dbReference type="PANTHER" id="PTHR12714">
    <property type="entry name" value="PROTEIN-S ISOPRENYLCYSTEINE O-METHYLTRANSFERASE"/>
    <property type="match status" value="1"/>
</dbReference>
<evidence type="ECO:0000256" key="3">
    <source>
        <dbReference type="ARBA" id="ARBA00022989"/>
    </source>
</evidence>
<dbReference type="KEGG" id="cio:CEQ15_05910"/>
<comment type="subcellular location">
    <subcellularLocation>
        <location evidence="1">Endomembrane system</location>
        <topology evidence="1">Multi-pass membrane protein</topology>
    </subcellularLocation>
</comment>
<keyword evidence="2 5" id="KW-0812">Transmembrane</keyword>
<dbReference type="GO" id="GO:0012505">
    <property type="term" value="C:endomembrane system"/>
    <property type="evidence" value="ECO:0007669"/>
    <property type="project" value="UniProtKB-SubCell"/>
</dbReference>
<feature type="transmembrane region" description="Helical" evidence="5">
    <location>
        <begin position="12"/>
        <end position="38"/>
    </location>
</feature>